<dbReference type="EMBL" id="LATL02000238">
    <property type="protein sequence ID" value="KMW70180.1"/>
    <property type="molecule type" value="Genomic_DNA"/>
</dbReference>
<gene>
    <name evidence="11" type="ORF">WN50_14185</name>
    <name evidence="12" type="ORF">WN50_37210</name>
</gene>
<keyword evidence="2 11" id="KW-0723">Serine/threonine-protein kinase</keyword>
<evidence type="ECO:0000256" key="1">
    <source>
        <dbReference type="ARBA" id="ARBA00012513"/>
    </source>
</evidence>
<dbReference type="InterPro" id="IPR017441">
    <property type="entry name" value="Protein_kinase_ATP_BS"/>
</dbReference>
<dbReference type="PROSITE" id="PS50011">
    <property type="entry name" value="PROTEIN_KINASE_DOM"/>
    <property type="match status" value="1"/>
</dbReference>
<feature type="domain" description="Protein kinase" evidence="10">
    <location>
        <begin position="15"/>
        <end position="290"/>
    </location>
</feature>
<protein>
    <recommendedName>
        <fullName evidence="1">non-specific serine/threonine protein kinase</fullName>
        <ecNumber evidence="1">2.7.11.1</ecNumber>
    </recommendedName>
</protein>
<feature type="binding site" evidence="9">
    <location>
        <position position="45"/>
    </location>
    <ligand>
        <name>ATP</name>
        <dbReference type="ChEBI" id="CHEBI:30616"/>
    </ligand>
</feature>
<dbReference type="RefSeq" id="WP_046279209.1">
    <property type="nucleotide sequence ID" value="NZ_LATL02000238.1"/>
</dbReference>
<dbReference type="GO" id="GO:0005524">
    <property type="term" value="F:ATP binding"/>
    <property type="evidence" value="ECO:0007669"/>
    <property type="project" value="UniProtKB-UniRule"/>
</dbReference>
<comment type="catalytic activity">
    <reaction evidence="8">
        <text>L-seryl-[protein] + ATP = O-phospho-L-seryl-[protein] + ADP + H(+)</text>
        <dbReference type="Rhea" id="RHEA:17989"/>
        <dbReference type="Rhea" id="RHEA-COMP:9863"/>
        <dbReference type="Rhea" id="RHEA-COMP:11604"/>
        <dbReference type="ChEBI" id="CHEBI:15378"/>
        <dbReference type="ChEBI" id="CHEBI:29999"/>
        <dbReference type="ChEBI" id="CHEBI:30616"/>
        <dbReference type="ChEBI" id="CHEBI:83421"/>
        <dbReference type="ChEBI" id="CHEBI:456216"/>
        <dbReference type="EC" id="2.7.11.1"/>
    </reaction>
</comment>
<evidence type="ECO:0000256" key="4">
    <source>
        <dbReference type="ARBA" id="ARBA00022741"/>
    </source>
</evidence>
<dbReference type="Proteomes" id="UP000033607">
    <property type="component" value="Unassembled WGS sequence"/>
</dbReference>
<evidence type="ECO:0000313" key="12">
    <source>
        <dbReference type="EMBL" id="KMW70180.1"/>
    </source>
</evidence>
<evidence type="ECO:0000313" key="13">
    <source>
        <dbReference type="Proteomes" id="UP000033607"/>
    </source>
</evidence>
<dbReference type="CDD" id="cd14014">
    <property type="entry name" value="STKc_PknB_like"/>
    <property type="match status" value="1"/>
</dbReference>
<evidence type="ECO:0000256" key="7">
    <source>
        <dbReference type="ARBA" id="ARBA00047899"/>
    </source>
</evidence>
<sequence length="641" mass="73604">MSTSIYPGMILRNHYHIMRQLGHGGFGRTYLAEDQYRFNELCVLKEFAPQVQGSYGLQKSQELFEREAQILYQLKHPQIPCFRELFREKIDGKGYLFVVQDYVKGSTYRELITQYKSQGTRFSELEVTQVMLQLLPVLQYIHSHGVIHRDISPDNVIRRQADGLPVLIDFGGVKQIKAKVDSELGVRQLPPSPATRLGKLGYAPEEQMQMGIASPHSDLYSLAATMVVMLTGKEPQHLIDSYHLTWNWRSQATVNPKLAAILDKMLAYKPEDRYQSASQVLQALNDTPVVLPHIPTQTPPEIDHLPVVLTQPPPVEMPIPTPIAATPNTVLQKTQYQWLKLPWNLSSTWRTVLLVTVSMVVMGGIGWMSGSYWMNRLPKSEDSQFTAMGELQRQEFIQNRRQELGVDYQYLIELVNEEFYHRYPTQRGRTLTSDSADASWRKRWDKTAYDVLNRLAVISDESRRKLGQYTVADLEQWKRDADALNLSSRALEDLSDARFFYLFSEQPRGQNLLDLPIGQVWQALSADQLKLLQQGQNLKEVQFDENASNKLIQGVLQPGEGKVYIAWLKRKQNLRIKLNVPQKSTFLSVYTPSRRKKAKTILEDARLQSWSGQLDDTGYYEIVVVSDSKEPINYELILDVE</sequence>
<dbReference type="PANTHER" id="PTHR24363:SF0">
    <property type="entry name" value="SERINE_THREONINE KINASE LIKE DOMAIN CONTAINING 1"/>
    <property type="match status" value="1"/>
</dbReference>
<dbReference type="PATRIC" id="fig|1637645.4.peg.4729"/>
<dbReference type="EMBL" id="LATL02000292">
    <property type="protein sequence ID" value="KKD37455.1"/>
    <property type="molecule type" value="Genomic_DNA"/>
</dbReference>
<comment type="caution">
    <text evidence="11">The sequence shown here is derived from an EMBL/GenBank/DDBJ whole genome shotgun (WGS) entry which is preliminary data.</text>
</comment>
<dbReference type="Gene3D" id="3.30.200.20">
    <property type="entry name" value="Phosphorylase Kinase, domain 1"/>
    <property type="match status" value="1"/>
</dbReference>
<keyword evidence="4 9" id="KW-0547">Nucleotide-binding</keyword>
<dbReference type="OrthoDB" id="507628at2"/>
<dbReference type="PROSITE" id="PS00107">
    <property type="entry name" value="PROTEIN_KINASE_ATP"/>
    <property type="match status" value="1"/>
</dbReference>
<evidence type="ECO:0000256" key="5">
    <source>
        <dbReference type="ARBA" id="ARBA00022777"/>
    </source>
</evidence>
<evidence type="ECO:0000259" key="10">
    <source>
        <dbReference type="PROSITE" id="PS50011"/>
    </source>
</evidence>
<name>A0A0F5YGW5_9CYAN</name>
<evidence type="ECO:0000313" key="11">
    <source>
        <dbReference type="EMBL" id="KKD37455.1"/>
    </source>
</evidence>
<dbReference type="Pfam" id="PF00069">
    <property type="entry name" value="Pkinase"/>
    <property type="match status" value="1"/>
</dbReference>
<evidence type="ECO:0000256" key="8">
    <source>
        <dbReference type="ARBA" id="ARBA00048679"/>
    </source>
</evidence>
<dbReference type="SUPFAM" id="SSF56112">
    <property type="entry name" value="Protein kinase-like (PK-like)"/>
    <property type="match status" value="1"/>
</dbReference>
<proteinExistence type="predicted"/>
<keyword evidence="6 9" id="KW-0067">ATP-binding</keyword>
<keyword evidence="5 11" id="KW-0418">Kinase</keyword>
<dbReference type="Gene3D" id="2.60.120.380">
    <property type="match status" value="1"/>
</dbReference>
<reference evidence="11 13" key="1">
    <citation type="submission" date="2015-06" db="EMBL/GenBank/DDBJ databases">
        <title>Draft genome assembly of filamentous brackish cyanobacterium Limnoraphis robusta strain CS-951.</title>
        <authorList>
            <person name="Willis A."/>
            <person name="Parks M."/>
            <person name="Burford M.A."/>
        </authorList>
    </citation>
    <scope>NUCLEOTIDE SEQUENCE [LARGE SCALE GENOMIC DNA]</scope>
    <source>
        <strain evidence="11 13">CS-951</strain>
    </source>
</reference>
<organism evidence="11 13">
    <name type="scientific">Limnoraphis robusta CS-951</name>
    <dbReference type="NCBI Taxonomy" id="1637645"/>
    <lineage>
        <taxon>Bacteria</taxon>
        <taxon>Bacillati</taxon>
        <taxon>Cyanobacteriota</taxon>
        <taxon>Cyanophyceae</taxon>
        <taxon>Oscillatoriophycideae</taxon>
        <taxon>Oscillatoriales</taxon>
        <taxon>Sirenicapillariaceae</taxon>
        <taxon>Limnoraphis</taxon>
    </lineage>
</organism>
<dbReference type="AlphaFoldDB" id="A0A0F5YGW5"/>
<dbReference type="EC" id="2.7.11.1" evidence="1"/>
<comment type="catalytic activity">
    <reaction evidence="7">
        <text>L-threonyl-[protein] + ATP = O-phospho-L-threonyl-[protein] + ADP + H(+)</text>
        <dbReference type="Rhea" id="RHEA:46608"/>
        <dbReference type="Rhea" id="RHEA-COMP:11060"/>
        <dbReference type="Rhea" id="RHEA-COMP:11605"/>
        <dbReference type="ChEBI" id="CHEBI:15378"/>
        <dbReference type="ChEBI" id="CHEBI:30013"/>
        <dbReference type="ChEBI" id="CHEBI:30616"/>
        <dbReference type="ChEBI" id="CHEBI:61977"/>
        <dbReference type="ChEBI" id="CHEBI:456216"/>
        <dbReference type="EC" id="2.7.11.1"/>
    </reaction>
</comment>
<dbReference type="Gene3D" id="1.10.510.10">
    <property type="entry name" value="Transferase(Phosphotransferase) domain 1"/>
    <property type="match status" value="1"/>
</dbReference>
<keyword evidence="3" id="KW-0808">Transferase</keyword>
<evidence type="ECO:0000256" key="3">
    <source>
        <dbReference type="ARBA" id="ARBA00022679"/>
    </source>
</evidence>
<dbReference type="InterPro" id="IPR011009">
    <property type="entry name" value="Kinase-like_dom_sf"/>
</dbReference>
<dbReference type="InterPro" id="IPR000719">
    <property type="entry name" value="Prot_kinase_dom"/>
</dbReference>
<accession>A0A0F5YGW5</accession>
<dbReference type="PANTHER" id="PTHR24363">
    <property type="entry name" value="SERINE/THREONINE PROTEIN KINASE"/>
    <property type="match status" value="1"/>
</dbReference>
<evidence type="ECO:0000256" key="2">
    <source>
        <dbReference type="ARBA" id="ARBA00022527"/>
    </source>
</evidence>
<evidence type="ECO:0000256" key="9">
    <source>
        <dbReference type="PROSITE-ProRule" id="PRU10141"/>
    </source>
</evidence>
<dbReference type="GO" id="GO:0004674">
    <property type="term" value="F:protein serine/threonine kinase activity"/>
    <property type="evidence" value="ECO:0007669"/>
    <property type="project" value="UniProtKB-KW"/>
</dbReference>
<evidence type="ECO:0000256" key="6">
    <source>
        <dbReference type="ARBA" id="ARBA00022840"/>
    </source>
</evidence>